<feature type="domain" description="Rieske" evidence="5">
    <location>
        <begin position="1"/>
        <end position="83"/>
    </location>
</feature>
<dbReference type="GO" id="GO:0051537">
    <property type="term" value="F:2 iron, 2 sulfur cluster binding"/>
    <property type="evidence" value="ECO:0007669"/>
    <property type="project" value="UniProtKB-KW"/>
</dbReference>
<evidence type="ECO:0000256" key="2">
    <source>
        <dbReference type="ARBA" id="ARBA00022723"/>
    </source>
</evidence>
<dbReference type="Pfam" id="PF00355">
    <property type="entry name" value="Rieske"/>
    <property type="match status" value="1"/>
</dbReference>
<keyword evidence="3" id="KW-0408">Iron</keyword>
<evidence type="ECO:0000313" key="6">
    <source>
        <dbReference type="EMBL" id="RAK18513.1"/>
    </source>
</evidence>
<dbReference type="Proteomes" id="UP000249165">
    <property type="component" value="Unassembled WGS sequence"/>
</dbReference>
<comment type="caution">
    <text evidence="6">The sequence shown here is derived from an EMBL/GenBank/DDBJ whole genome shotgun (WGS) entry which is preliminary data.</text>
</comment>
<sequence length="94" mass="10435">MVQYTGCSEPILVCQVSGTVYAVQDTCTHDTWSLCDGYLDGHIVECSLHMAKFDVRNGEVTALPACEALKVFPVKVEDGHVYVEYQEEEMMGRG</sequence>
<reference evidence="6 7" key="1">
    <citation type="submission" date="2018-06" db="EMBL/GenBank/DDBJ databases">
        <title>Genomic Encyclopedia of Archaeal and Bacterial Type Strains, Phase II (KMG-II): from individual species to whole genera.</title>
        <authorList>
            <person name="Goeker M."/>
        </authorList>
    </citation>
    <scope>NUCLEOTIDE SEQUENCE [LARGE SCALE GENOMIC DNA]</scope>
    <source>
        <strain evidence="6 7">DSM 22011</strain>
    </source>
</reference>
<dbReference type="InterPro" id="IPR017941">
    <property type="entry name" value="Rieske_2Fe-2S"/>
</dbReference>
<dbReference type="PANTHER" id="PTHR21496">
    <property type="entry name" value="FERREDOXIN-RELATED"/>
    <property type="match status" value="1"/>
</dbReference>
<keyword evidence="6" id="KW-0560">Oxidoreductase</keyword>
<dbReference type="CDD" id="cd03528">
    <property type="entry name" value="Rieske_RO_ferredoxin"/>
    <property type="match status" value="1"/>
</dbReference>
<evidence type="ECO:0000313" key="7">
    <source>
        <dbReference type="Proteomes" id="UP000249165"/>
    </source>
</evidence>
<dbReference type="InterPro" id="IPR036922">
    <property type="entry name" value="Rieske_2Fe-2S_sf"/>
</dbReference>
<organism evidence="6 7">
    <name type="scientific">Salipiger aestuarii</name>
    <dbReference type="NCBI Taxonomy" id="568098"/>
    <lineage>
        <taxon>Bacteria</taxon>
        <taxon>Pseudomonadati</taxon>
        <taxon>Pseudomonadota</taxon>
        <taxon>Alphaproteobacteria</taxon>
        <taxon>Rhodobacterales</taxon>
        <taxon>Roseobacteraceae</taxon>
        <taxon>Salipiger</taxon>
    </lineage>
</organism>
<name>A0A327YC10_9RHOB</name>
<dbReference type="PANTHER" id="PTHR21496:SF23">
    <property type="entry name" value="3-PHENYLPROPIONATE_CINNAMIC ACID DIOXYGENASE FERREDOXIN SUBUNIT"/>
    <property type="match status" value="1"/>
</dbReference>
<evidence type="ECO:0000259" key="5">
    <source>
        <dbReference type="PROSITE" id="PS51296"/>
    </source>
</evidence>
<evidence type="ECO:0000256" key="4">
    <source>
        <dbReference type="ARBA" id="ARBA00023014"/>
    </source>
</evidence>
<accession>A0A327YC10</accession>
<dbReference type="AlphaFoldDB" id="A0A327YC10"/>
<keyword evidence="6" id="KW-0223">Dioxygenase</keyword>
<dbReference type="EMBL" id="QLMG01000012">
    <property type="protein sequence ID" value="RAK18513.1"/>
    <property type="molecule type" value="Genomic_DNA"/>
</dbReference>
<keyword evidence="2" id="KW-0479">Metal-binding</keyword>
<gene>
    <name evidence="6" type="ORF">ATI53_101218</name>
</gene>
<dbReference type="GO" id="GO:0046872">
    <property type="term" value="F:metal ion binding"/>
    <property type="evidence" value="ECO:0007669"/>
    <property type="project" value="UniProtKB-KW"/>
</dbReference>
<dbReference type="PROSITE" id="PS51296">
    <property type="entry name" value="RIESKE"/>
    <property type="match status" value="1"/>
</dbReference>
<protein>
    <submittedName>
        <fullName evidence="6">Chlorobenzene dioxygenase ferredoxin/benzene/toluene dioxygenase ferredoxin subunit</fullName>
    </submittedName>
</protein>
<evidence type="ECO:0000256" key="1">
    <source>
        <dbReference type="ARBA" id="ARBA00022714"/>
    </source>
</evidence>
<keyword evidence="7" id="KW-1185">Reference proteome</keyword>
<dbReference type="SUPFAM" id="SSF50022">
    <property type="entry name" value="ISP domain"/>
    <property type="match status" value="1"/>
</dbReference>
<proteinExistence type="predicted"/>
<keyword evidence="1" id="KW-0001">2Fe-2S</keyword>
<keyword evidence="4" id="KW-0411">Iron-sulfur</keyword>
<evidence type="ECO:0000256" key="3">
    <source>
        <dbReference type="ARBA" id="ARBA00023004"/>
    </source>
</evidence>
<dbReference type="GO" id="GO:0051213">
    <property type="term" value="F:dioxygenase activity"/>
    <property type="evidence" value="ECO:0007669"/>
    <property type="project" value="UniProtKB-KW"/>
</dbReference>
<dbReference type="Gene3D" id="2.102.10.10">
    <property type="entry name" value="Rieske [2Fe-2S] iron-sulphur domain"/>
    <property type="match status" value="1"/>
</dbReference>